<evidence type="ECO:0000313" key="3">
    <source>
        <dbReference type="Proteomes" id="UP000018001"/>
    </source>
</evidence>
<gene>
    <name evidence="2" type="ORF">PVAR5_3103</name>
</gene>
<evidence type="ECO:0000313" key="2">
    <source>
        <dbReference type="EMBL" id="GAD94477.1"/>
    </source>
</evidence>
<organism evidence="2 3">
    <name type="scientific">Byssochlamys spectabilis (strain No. 5 / NBRC 109023)</name>
    <name type="common">Paecilomyces variotii</name>
    <dbReference type="NCBI Taxonomy" id="1356009"/>
    <lineage>
        <taxon>Eukaryota</taxon>
        <taxon>Fungi</taxon>
        <taxon>Dikarya</taxon>
        <taxon>Ascomycota</taxon>
        <taxon>Pezizomycotina</taxon>
        <taxon>Eurotiomycetes</taxon>
        <taxon>Eurotiomycetidae</taxon>
        <taxon>Eurotiales</taxon>
        <taxon>Thermoascaceae</taxon>
        <taxon>Paecilomyces</taxon>
    </lineage>
</organism>
<protein>
    <submittedName>
        <fullName evidence="2">Uncharacterized protein</fullName>
    </submittedName>
</protein>
<accession>V5G0U7</accession>
<dbReference type="HOGENOM" id="CLU_1488809_0_0_1"/>
<reference evidence="3" key="1">
    <citation type="journal article" date="2014" name="Genome Announc.">
        <title>Draft genome sequence of the formaldehyde-resistant fungus Byssochlamys spectabilis No. 5 (anamorph Paecilomyces variotii No. 5) (NBRC109023).</title>
        <authorList>
            <person name="Oka T."/>
            <person name="Ekino K."/>
            <person name="Fukuda K."/>
            <person name="Nomura Y."/>
        </authorList>
    </citation>
    <scope>NUCLEOTIDE SEQUENCE [LARGE SCALE GENOMIC DNA]</scope>
    <source>
        <strain evidence="3">No. 5 / NBRC 109023</strain>
    </source>
</reference>
<sequence length="181" mass="19427">MFQAPTGKRSLPQGPINKDLETKGPGLQGSCTELLIDLPPRDVSGASSEDTRSCIHDLTTAYQKSSNLAAGSRGRGLDVGDRLGGEQMNGQKAFASAPDRCTIFDLQRFAGSSPLTSRSSSSDESRHDSVYIGLWIFVVVWHRPGLVLVTGLQNEYEASASPARAAINMCFFMGDFPLSSI</sequence>
<dbReference type="Proteomes" id="UP000018001">
    <property type="component" value="Unassembled WGS sequence"/>
</dbReference>
<dbReference type="InParanoid" id="V5G0U7"/>
<keyword evidence="3" id="KW-1185">Reference proteome</keyword>
<proteinExistence type="predicted"/>
<evidence type="ECO:0000256" key="1">
    <source>
        <dbReference type="SAM" id="MobiDB-lite"/>
    </source>
</evidence>
<dbReference type="EMBL" id="BAUL01000092">
    <property type="protein sequence ID" value="GAD94477.1"/>
    <property type="molecule type" value="Genomic_DNA"/>
</dbReference>
<feature type="region of interest" description="Disordered" evidence="1">
    <location>
        <begin position="1"/>
        <end position="25"/>
    </location>
</feature>
<name>V5G0U7_BYSSN</name>
<dbReference type="AlphaFoldDB" id="V5G0U7"/>
<comment type="caution">
    <text evidence="2">The sequence shown here is derived from an EMBL/GenBank/DDBJ whole genome shotgun (WGS) entry which is preliminary data.</text>
</comment>